<sequence>MVESCNEFQDSSGEYTSAGALTDAGQQFIVNEFKRKNVVHVKFGPNGGAVNFSAKGFTKAWNNGGGDAL</sequence>
<gene>
    <name evidence="1" type="ORF">JCM19231_550</name>
</gene>
<dbReference type="Proteomes" id="UP000031671">
    <property type="component" value="Unassembled WGS sequence"/>
</dbReference>
<dbReference type="EMBL" id="BBRZ01000123">
    <property type="protein sequence ID" value="GAM59089.1"/>
    <property type="molecule type" value="Genomic_DNA"/>
</dbReference>
<name>A0A0B8P819_9VIBR</name>
<proteinExistence type="predicted"/>
<dbReference type="AlphaFoldDB" id="A0A0B8P819"/>
<protein>
    <submittedName>
        <fullName evidence="1">Uncharacterized protein</fullName>
    </submittedName>
</protein>
<evidence type="ECO:0000313" key="1">
    <source>
        <dbReference type="EMBL" id="GAM59089.1"/>
    </source>
</evidence>
<evidence type="ECO:0000313" key="2">
    <source>
        <dbReference type="Proteomes" id="UP000031671"/>
    </source>
</evidence>
<reference evidence="1 2" key="2">
    <citation type="submission" date="2015-01" db="EMBL/GenBank/DDBJ databases">
        <authorList>
            <consortium name="NBRP consortium"/>
            <person name="Sawabe T."/>
            <person name="Meirelles P."/>
            <person name="Feng G."/>
            <person name="Sayaka M."/>
            <person name="Hattori M."/>
            <person name="Ohkuma M."/>
        </authorList>
    </citation>
    <scope>NUCLEOTIDE SEQUENCE [LARGE SCALE GENOMIC DNA]</scope>
    <source>
        <strain evidence="2">JCM 19231</strain>
    </source>
</reference>
<keyword evidence="2" id="KW-1185">Reference proteome</keyword>
<reference evidence="1 2" key="1">
    <citation type="submission" date="2015-01" db="EMBL/GenBank/DDBJ databases">
        <title>Vibrio sp. C1 JCM 19231 whole genome shotgun sequence.</title>
        <authorList>
            <person name="Sawabe T."/>
            <person name="Meirelles P."/>
            <person name="Feng G."/>
            <person name="Sayaka M."/>
            <person name="Hattori M."/>
            <person name="Ohkuma M."/>
        </authorList>
    </citation>
    <scope>NUCLEOTIDE SEQUENCE [LARGE SCALE GENOMIC DNA]</scope>
    <source>
        <strain evidence="2">JCM 19231</strain>
    </source>
</reference>
<comment type="caution">
    <text evidence="1">The sequence shown here is derived from an EMBL/GenBank/DDBJ whole genome shotgun (WGS) entry which is preliminary data.</text>
</comment>
<organism evidence="1 2">
    <name type="scientific">Vibrio ishigakensis</name>
    <dbReference type="NCBI Taxonomy" id="1481914"/>
    <lineage>
        <taxon>Bacteria</taxon>
        <taxon>Pseudomonadati</taxon>
        <taxon>Pseudomonadota</taxon>
        <taxon>Gammaproteobacteria</taxon>
        <taxon>Vibrionales</taxon>
        <taxon>Vibrionaceae</taxon>
        <taxon>Vibrio</taxon>
    </lineage>
</organism>
<accession>A0A0B8P819</accession>